<dbReference type="AlphaFoldDB" id="A0A2X2C5I7"/>
<protein>
    <submittedName>
        <fullName evidence="1">Uncharacterized protein</fullName>
    </submittedName>
</protein>
<accession>A0A2X2C5I7</accession>
<evidence type="ECO:0000313" key="1">
    <source>
        <dbReference type="EMBL" id="SPY95445.1"/>
    </source>
</evidence>
<sequence length="88" mass="10473">MHGHESHRYHSHFQLLGHYDSYHFYKMTTDKVAFEEVVAAYDSLTLPICRANGHYLYYIREPNMDLFLQCLNPVESAVPKCMTIKERY</sequence>
<evidence type="ECO:0000313" key="2">
    <source>
        <dbReference type="Proteomes" id="UP000251485"/>
    </source>
</evidence>
<proteinExistence type="predicted"/>
<reference evidence="1 2" key="1">
    <citation type="submission" date="2018-06" db="EMBL/GenBank/DDBJ databases">
        <authorList>
            <consortium name="Pathogen Informatics"/>
            <person name="Doyle S."/>
        </authorList>
    </citation>
    <scope>NUCLEOTIDE SEQUENCE [LARGE SCALE GENOMIC DNA]</scope>
    <source>
        <strain evidence="1 2">NCTC10975</strain>
    </source>
</reference>
<dbReference type="Proteomes" id="UP000251485">
    <property type="component" value="Unassembled WGS sequence"/>
</dbReference>
<organism evidence="1 2">
    <name type="scientific">Proteus mirabilis</name>
    <dbReference type="NCBI Taxonomy" id="584"/>
    <lineage>
        <taxon>Bacteria</taxon>
        <taxon>Pseudomonadati</taxon>
        <taxon>Pseudomonadota</taxon>
        <taxon>Gammaproteobacteria</taxon>
        <taxon>Enterobacterales</taxon>
        <taxon>Morganellaceae</taxon>
        <taxon>Proteus</taxon>
    </lineage>
</organism>
<name>A0A2X2C5I7_PROMI</name>
<dbReference type="EMBL" id="UAUE01000009">
    <property type="protein sequence ID" value="SPY95445.1"/>
    <property type="molecule type" value="Genomic_DNA"/>
</dbReference>
<gene>
    <name evidence="1" type="ORF">NCTC10975_01448</name>
</gene>